<dbReference type="AlphaFoldDB" id="A0A7W8IFV2"/>
<evidence type="ECO:0000313" key="2">
    <source>
        <dbReference type="EMBL" id="MBB5315428.1"/>
    </source>
</evidence>
<evidence type="ECO:0000313" key="3">
    <source>
        <dbReference type="Proteomes" id="UP000568106"/>
    </source>
</evidence>
<feature type="domain" description="ATPase BadF/BadG/BcrA/BcrD type" evidence="1">
    <location>
        <begin position="7"/>
        <end position="79"/>
    </location>
</feature>
<dbReference type="Pfam" id="PF01869">
    <property type="entry name" value="BcrAD_BadFG"/>
    <property type="match status" value="1"/>
</dbReference>
<proteinExistence type="predicted"/>
<dbReference type="InterPro" id="IPR002731">
    <property type="entry name" value="ATPase_BadF"/>
</dbReference>
<sequence>MALFLAIDAGGTKTRCLLADETKILGHAITGSVELTRVSEAEASSHLRAMLAEVSQVANVSLGELSQTCVGLAGLSIDAVREWPSARLEPSSVGTCTS</sequence>
<gene>
    <name evidence="2" type="ORF">HDF09_000078</name>
</gene>
<dbReference type="Gene3D" id="3.30.420.40">
    <property type="match status" value="1"/>
</dbReference>
<comment type="caution">
    <text evidence="2">The sequence shown here is derived from an EMBL/GenBank/DDBJ whole genome shotgun (WGS) entry which is preliminary data.</text>
</comment>
<name>A0A7W8IFV2_9BACT</name>
<organism evidence="2 3">
    <name type="scientific">Tunturiibacter empetritectus</name>
    <dbReference type="NCBI Taxonomy" id="3069691"/>
    <lineage>
        <taxon>Bacteria</taxon>
        <taxon>Pseudomonadati</taxon>
        <taxon>Acidobacteriota</taxon>
        <taxon>Terriglobia</taxon>
        <taxon>Terriglobales</taxon>
        <taxon>Acidobacteriaceae</taxon>
        <taxon>Tunturiibacter</taxon>
    </lineage>
</organism>
<accession>A0A7W8IFV2</accession>
<dbReference type="Proteomes" id="UP000568106">
    <property type="component" value="Unassembled WGS sequence"/>
</dbReference>
<dbReference type="SUPFAM" id="SSF53067">
    <property type="entry name" value="Actin-like ATPase domain"/>
    <property type="match status" value="1"/>
</dbReference>
<evidence type="ECO:0000259" key="1">
    <source>
        <dbReference type="Pfam" id="PF01869"/>
    </source>
</evidence>
<dbReference type="InterPro" id="IPR043129">
    <property type="entry name" value="ATPase_NBD"/>
</dbReference>
<keyword evidence="3" id="KW-1185">Reference proteome</keyword>
<dbReference type="GO" id="GO:0016301">
    <property type="term" value="F:kinase activity"/>
    <property type="evidence" value="ECO:0007669"/>
    <property type="project" value="UniProtKB-KW"/>
</dbReference>
<protein>
    <submittedName>
        <fullName evidence="2">N-acetylglucosamine kinase-like BadF-type ATPase</fullName>
    </submittedName>
</protein>
<dbReference type="EMBL" id="JACHDY010000001">
    <property type="protein sequence ID" value="MBB5315428.1"/>
    <property type="molecule type" value="Genomic_DNA"/>
</dbReference>
<reference evidence="2" key="1">
    <citation type="submission" date="2020-08" db="EMBL/GenBank/DDBJ databases">
        <title>Genomic Encyclopedia of Type Strains, Phase IV (KMG-V): Genome sequencing to study the core and pangenomes of soil and plant-associated prokaryotes.</title>
        <authorList>
            <person name="Whitman W."/>
        </authorList>
    </citation>
    <scope>NUCLEOTIDE SEQUENCE [LARGE SCALE GENOMIC DNA]</scope>
    <source>
        <strain evidence="2">M8UP27</strain>
    </source>
</reference>